<feature type="region of interest" description="Disordered" evidence="7">
    <location>
        <begin position="31"/>
        <end position="148"/>
    </location>
</feature>
<dbReference type="InterPro" id="IPR050185">
    <property type="entry name" value="Ub_carboxyl-term_hydrolase"/>
</dbReference>
<name>A0A9P1IEL2_9PELO</name>
<feature type="compositionally biased region" description="Pro residues" evidence="7">
    <location>
        <begin position="322"/>
        <end position="332"/>
    </location>
</feature>
<dbReference type="SUPFAM" id="SSF54001">
    <property type="entry name" value="Cysteine proteinases"/>
    <property type="match status" value="1"/>
</dbReference>
<evidence type="ECO:0000259" key="9">
    <source>
        <dbReference type="PROSITE" id="PS50865"/>
    </source>
</evidence>
<dbReference type="AlphaFoldDB" id="A0A9P1IEL2"/>
<evidence type="ECO:0000256" key="4">
    <source>
        <dbReference type="ARBA" id="ARBA00022771"/>
    </source>
</evidence>
<dbReference type="PROSITE" id="PS50235">
    <property type="entry name" value="USP_3"/>
    <property type="match status" value="1"/>
</dbReference>
<dbReference type="EMBL" id="CANHGI010000002">
    <property type="protein sequence ID" value="CAI5443433.1"/>
    <property type="molecule type" value="Genomic_DNA"/>
</dbReference>
<keyword evidence="11" id="KW-1185">Reference proteome</keyword>
<dbReference type="PANTHER" id="PTHR21646">
    <property type="entry name" value="UBIQUITIN CARBOXYL-TERMINAL HYDROLASE"/>
    <property type="match status" value="1"/>
</dbReference>
<feature type="domain" description="USP" evidence="8">
    <location>
        <begin position="367"/>
        <end position="1033"/>
    </location>
</feature>
<evidence type="ECO:0000256" key="1">
    <source>
        <dbReference type="ARBA" id="ARBA00000707"/>
    </source>
</evidence>
<evidence type="ECO:0000256" key="2">
    <source>
        <dbReference type="ARBA" id="ARBA00012759"/>
    </source>
</evidence>
<dbReference type="PANTHER" id="PTHR21646:SF74">
    <property type="entry name" value="UBIQUITIN CARBOXYL-TERMINAL HYDROLASE 19"/>
    <property type="match status" value="1"/>
</dbReference>
<evidence type="ECO:0000256" key="7">
    <source>
        <dbReference type="SAM" id="MobiDB-lite"/>
    </source>
</evidence>
<gene>
    <name evidence="10" type="ORF">CAMP_LOCUS6070</name>
</gene>
<dbReference type="InterPro" id="IPR001394">
    <property type="entry name" value="Peptidase_C19_UCH"/>
</dbReference>
<proteinExistence type="predicted"/>
<feature type="compositionally biased region" description="Polar residues" evidence="7">
    <location>
        <begin position="101"/>
        <end position="124"/>
    </location>
</feature>
<feature type="compositionally biased region" description="Low complexity" evidence="7">
    <location>
        <begin position="76"/>
        <end position="100"/>
    </location>
</feature>
<dbReference type="InterPro" id="IPR002893">
    <property type="entry name" value="Znf_MYND"/>
</dbReference>
<dbReference type="GO" id="GO:0016579">
    <property type="term" value="P:protein deubiquitination"/>
    <property type="evidence" value="ECO:0007669"/>
    <property type="project" value="InterPro"/>
</dbReference>
<dbReference type="InterPro" id="IPR018200">
    <property type="entry name" value="USP_CS"/>
</dbReference>
<reference evidence="10" key="1">
    <citation type="submission" date="2022-11" db="EMBL/GenBank/DDBJ databases">
        <authorList>
            <person name="Kikuchi T."/>
        </authorList>
    </citation>
    <scope>NUCLEOTIDE SEQUENCE</scope>
    <source>
        <strain evidence="10">PS1010</strain>
    </source>
</reference>
<feature type="compositionally biased region" description="Low complexity" evidence="7">
    <location>
        <begin position="281"/>
        <end position="311"/>
    </location>
</feature>
<feature type="compositionally biased region" description="Low complexity" evidence="7">
    <location>
        <begin position="42"/>
        <end position="57"/>
    </location>
</feature>
<dbReference type="OrthoDB" id="265776at2759"/>
<dbReference type="PROSITE" id="PS01360">
    <property type="entry name" value="ZF_MYND_1"/>
    <property type="match status" value="1"/>
</dbReference>
<feature type="region of interest" description="Disordered" evidence="7">
    <location>
        <begin position="234"/>
        <end position="332"/>
    </location>
</feature>
<dbReference type="Proteomes" id="UP001152747">
    <property type="component" value="Unassembled WGS sequence"/>
</dbReference>
<sequence>MENMLVLENYEFWYGKRFCCQGLLISNGKKEMKKSEDGGRLSSSCSSIRSSNYSRNYTPSSLTTSTLKYSPANYTPPSRSSASQESSYSTSSYSSPSYSSATLGRSSRYGSTTNLDTSKYSTLGRTSSSRYSTPSSTVSSYSTPAAAPRNLYSSPAAARVSISNNENLGGATSAPYRGISRSRLDTVGSTVTPQRTTVAVEVQPTTRTNMVHPTSSHIRSRSTSSYRTINVSQFTQQARERAEKEEKDRQYKEWIDREKDREAEKEYQIPSYSISTPQKVLPPLTSSSNLSNGDRKYGGYSSSYSTSTGLKSTGGLGGAGLAPPPPPPPPNIPRSVSAAVISTKPMAKISPYDDEYEKSCVVNSGFTGLRNIGNTCFMNSILQMLVNNLELREFFLEGHYKSEINADNPLGSQGRLASAFADFMRQMWSGMNKAIEPARIKEIVAEKASQFANFAQHDAHEFLSFLLDGLHEDVNRVKKKPITSTVESDGRHDLDVANEAWHNHLLRNDSIFVDLFHGQLKSHVQCPKCDRVSITFDPFVYLPVPFPKRKKTSQVLFWPLDMLQKPKSLTVSYSSEGTVADLLSAISGETKVASRNLRALEVFGHRIDKIYTVDQKASDIGMADVVYVFEVHDEVECGEEVLQFYVLQRQLYPANLRYMCNECGNTQGKLKACDACYNAYYCSKECQLANWSSGGHRDECRRRPTSEVVGQPLIVSFPRSQLTHANLYRTLEAKSRHTVTIFQQPQGAAEGGPAEVEAIGAPPQLFRVTIRDERVRDNGSSKKQTVFPSEGSSQKMFEIRKLTMGPGEAFGEPIPASGEPLNLPNNSYLTINWINQRFGKEYISVGNVPDRELLGTSGVSRNDPGSLTGNPRLAEMLDLFSETERLKPEESWYCSKCKEHVEATKRLQLYRLPPVLIIQLKRFVYTAFTHQSSMHRRSKDERTVEYPLENLDMSPFLADTAPKQASTTYDLTGVVCHSGSSYFGHYISMGRLADFESSKTKIDWRQFDDSMVSRQSTANIQTDDAYLLFYKLRDPNMTRSIFKKHYSCDPGEVDNDY</sequence>
<dbReference type="InterPro" id="IPR038765">
    <property type="entry name" value="Papain-like_cys_pep_sf"/>
</dbReference>
<dbReference type="Gene3D" id="3.90.70.10">
    <property type="entry name" value="Cysteine proteinases"/>
    <property type="match status" value="2"/>
</dbReference>
<organism evidence="10 11">
    <name type="scientific">Caenorhabditis angaria</name>
    <dbReference type="NCBI Taxonomy" id="860376"/>
    <lineage>
        <taxon>Eukaryota</taxon>
        <taxon>Metazoa</taxon>
        <taxon>Ecdysozoa</taxon>
        <taxon>Nematoda</taxon>
        <taxon>Chromadorea</taxon>
        <taxon>Rhabditida</taxon>
        <taxon>Rhabditina</taxon>
        <taxon>Rhabditomorpha</taxon>
        <taxon>Rhabditoidea</taxon>
        <taxon>Rhabditidae</taxon>
        <taxon>Peloderinae</taxon>
        <taxon>Caenorhabditis</taxon>
    </lineage>
</organism>
<dbReference type="InterPro" id="IPR028889">
    <property type="entry name" value="USP"/>
</dbReference>
<feature type="domain" description="MYND-type" evidence="9">
    <location>
        <begin position="660"/>
        <end position="700"/>
    </location>
</feature>
<keyword evidence="4 6" id="KW-0863">Zinc-finger</keyword>
<dbReference type="PROSITE" id="PS00973">
    <property type="entry name" value="USP_2"/>
    <property type="match status" value="1"/>
</dbReference>
<dbReference type="EC" id="3.4.19.12" evidence="2"/>
<evidence type="ECO:0000259" key="8">
    <source>
        <dbReference type="PROSITE" id="PS50235"/>
    </source>
</evidence>
<evidence type="ECO:0000256" key="5">
    <source>
        <dbReference type="ARBA" id="ARBA00022833"/>
    </source>
</evidence>
<evidence type="ECO:0000313" key="11">
    <source>
        <dbReference type="Proteomes" id="UP001152747"/>
    </source>
</evidence>
<comment type="catalytic activity">
    <reaction evidence="1">
        <text>Thiol-dependent hydrolysis of ester, thioester, amide, peptide and isopeptide bonds formed by the C-terminal Gly of ubiquitin (a 76-residue protein attached to proteins as an intracellular targeting signal).</text>
        <dbReference type="EC" id="3.4.19.12"/>
    </reaction>
</comment>
<protein>
    <recommendedName>
        <fullName evidence="2">ubiquitinyl hydrolase 1</fullName>
        <ecNumber evidence="2">3.4.19.12</ecNumber>
    </recommendedName>
</protein>
<dbReference type="Pfam" id="PF00443">
    <property type="entry name" value="UCH"/>
    <property type="match status" value="1"/>
</dbReference>
<keyword evidence="3" id="KW-0479">Metal-binding</keyword>
<keyword evidence="5" id="KW-0862">Zinc</keyword>
<evidence type="ECO:0000313" key="10">
    <source>
        <dbReference type="EMBL" id="CAI5443433.1"/>
    </source>
</evidence>
<dbReference type="Gene3D" id="6.10.140.2220">
    <property type="match status" value="1"/>
</dbReference>
<feature type="compositionally biased region" description="Basic and acidic residues" evidence="7">
    <location>
        <begin position="238"/>
        <end position="267"/>
    </location>
</feature>
<dbReference type="GO" id="GO:0008270">
    <property type="term" value="F:zinc ion binding"/>
    <property type="evidence" value="ECO:0007669"/>
    <property type="project" value="UniProtKB-KW"/>
</dbReference>
<evidence type="ECO:0000256" key="3">
    <source>
        <dbReference type="ARBA" id="ARBA00022723"/>
    </source>
</evidence>
<dbReference type="Pfam" id="PF01753">
    <property type="entry name" value="zf-MYND"/>
    <property type="match status" value="1"/>
</dbReference>
<evidence type="ECO:0000256" key="6">
    <source>
        <dbReference type="PROSITE-ProRule" id="PRU00134"/>
    </source>
</evidence>
<feature type="compositionally biased region" description="Low complexity" evidence="7">
    <location>
        <begin position="125"/>
        <end position="144"/>
    </location>
</feature>
<dbReference type="GO" id="GO:0004843">
    <property type="term" value="F:cysteine-type deubiquitinase activity"/>
    <property type="evidence" value="ECO:0007669"/>
    <property type="project" value="UniProtKB-EC"/>
</dbReference>
<feature type="compositionally biased region" description="Polar residues" evidence="7">
    <location>
        <begin position="58"/>
        <end position="75"/>
    </location>
</feature>
<accession>A0A9P1IEL2</accession>
<dbReference type="SUPFAM" id="SSF144232">
    <property type="entry name" value="HIT/MYND zinc finger-like"/>
    <property type="match status" value="1"/>
</dbReference>
<comment type="caution">
    <text evidence="10">The sequence shown here is derived from an EMBL/GenBank/DDBJ whole genome shotgun (WGS) entry which is preliminary data.</text>
</comment>
<dbReference type="PROSITE" id="PS50865">
    <property type="entry name" value="ZF_MYND_2"/>
    <property type="match status" value="1"/>
</dbReference>
<dbReference type="PROSITE" id="PS00972">
    <property type="entry name" value="USP_1"/>
    <property type="match status" value="1"/>
</dbReference>